<evidence type="ECO:0000313" key="8">
    <source>
        <dbReference type="EMBL" id="GAA4828861.1"/>
    </source>
</evidence>
<keyword evidence="4" id="KW-0949">S-adenosyl-L-methionine</keyword>
<evidence type="ECO:0000259" key="7">
    <source>
        <dbReference type="Pfam" id="PF00590"/>
    </source>
</evidence>
<dbReference type="CDD" id="cd11642">
    <property type="entry name" value="SUMT"/>
    <property type="match status" value="1"/>
</dbReference>
<dbReference type="Pfam" id="PF00590">
    <property type="entry name" value="TP_methylase"/>
    <property type="match status" value="1"/>
</dbReference>
<dbReference type="InterPro" id="IPR014776">
    <property type="entry name" value="4pyrrole_Mease_sub2"/>
</dbReference>
<organism evidence="8 9">
    <name type="scientific">Algivirga pacifica</name>
    <dbReference type="NCBI Taxonomy" id="1162670"/>
    <lineage>
        <taxon>Bacteria</taxon>
        <taxon>Pseudomonadati</taxon>
        <taxon>Bacteroidota</taxon>
        <taxon>Cytophagia</taxon>
        <taxon>Cytophagales</taxon>
        <taxon>Flammeovirgaceae</taxon>
        <taxon>Algivirga</taxon>
    </lineage>
</organism>
<dbReference type="Gene3D" id="3.40.1010.10">
    <property type="entry name" value="Cobalt-precorrin-4 Transmethylase, Domain 1"/>
    <property type="match status" value="1"/>
</dbReference>
<keyword evidence="5" id="KW-0627">Porphyrin biosynthesis</keyword>
<proteinExistence type="predicted"/>
<dbReference type="InterPro" id="IPR000878">
    <property type="entry name" value="4pyrrol_Mease"/>
</dbReference>
<comment type="pathway">
    <text evidence="6">Porphyrin-containing compound metabolism; siroheme biosynthesis; precorrin-2 from uroporphyrinogen III: step 1/1.</text>
</comment>
<dbReference type="InterPro" id="IPR014777">
    <property type="entry name" value="4pyrrole_Mease_sub1"/>
</dbReference>
<evidence type="ECO:0000256" key="5">
    <source>
        <dbReference type="ARBA" id="ARBA00023244"/>
    </source>
</evidence>
<dbReference type="InterPro" id="IPR050161">
    <property type="entry name" value="Siro_Cobalamin_biosynth"/>
</dbReference>
<dbReference type="PANTHER" id="PTHR45790">
    <property type="entry name" value="SIROHEME SYNTHASE-RELATED"/>
    <property type="match status" value="1"/>
</dbReference>
<dbReference type="NCBIfam" id="TIGR01469">
    <property type="entry name" value="cobA_cysG_Cterm"/>
    <property type="match status" value="1"/>
</dbReference>
<dbReference type="EC" id="2.1.1.107" evidence="1"/>
<evidence type="ECO:0000256" key="4">
    <source>
        <dbReference type="ARBA" id="ARBA00022691"/>
    </source>
</evidence>
<comment type="caution">
    <text evidence="8">The sequence shown here is derived from an EMBL/GenBank/DDBJ whole genome shotgun (WGS) entry which is preliminary data.</text>
</comment>
<evidence type="ECO:0000256" key="3">
    <source>
        <dbReference type="ARBA" id="ARBA00022679"/>
    </source>
</evidence>
<accession>A0ABP9D4K0</accession>
<dbReference type="RefSeq" id="WP_345370161.1">
    <property type="nucleotide sequence ID" value="NZ_BAABJX010000020.1"/>
</dbReference>
<keyword evidence="3" id="KW-0808">Transferase</keyword>
<protein>
    <recommendedName>
        <fullName evidence="1">uroporphyrinogen-III C-methyltransferase</fullName>
        <ecNumber evidence="1">2.1.1.107</ecNumber>
    </recommendedName>
</protein>
<dbReference type="NCBIfam" id="NF004790">
    <property type="entry name" value="PRK06136.1"/>
    <property type="match status" value="1"/>
</dbReference>
<evidence type="ECO:0000256" key="6">
    <source>
        <dbReference type="ARBA" id="ARBA00025705"/>
    </source>
</evidence>
<evidence type="ECO:0000313" key="9">
    <source>
        <dbReference type="Proteomes" id="UP001500298"/>
    </source>
</evidence>
<dbReference type="Proteomes" id="UP001500298">
    <property type="component" value="Unassembled WGS sequence"/>
</dbReference>
<evidence type="ECO:0000256" key="1">
    <source>
        <dbReference type="ARBA" id="ARBA00012162"/>
    </source>
</evidence>
<dbReference type="InterPro" id="IPR035996">
    <property type="entry name" value="4pyrrol_Methylase_sf"/>
</dbReference>
<name>A0ABP9D4K0_9BACT</name>
<dbReference type="Gene3D" id="3.30.950.10">
    <property type="entry name" value="Methyltransferase, Cobalt-precorrin-4 Transmethylase, Domain 2"/>
    <property type="match status" value="1"/>
</dbReference>
<reference evidence="9" key="1">
    <citation type="journal article" date="2019" name="Int. J. Syst. Evol. Microbiol.">
        <title>The Global Catalogue of Microorganisms (GCM) 10K type strain sequencing project: providing services to taxonomists for standard genome sequencing and annotation.</title>
        <authorList>
            <consortium name="The Broad Institute Genomics Platform"/>
            <consortium name="The Broad Institute Genome Sequencing Center for Infectious Disease"/>
            <person name="Wu L."/>
            <person name="Ma J."/>
        </authorList>
    </citation>
    <scope>NUCLEOTIDE SEQUENCE [LARGE SCALE GENOMIC DNA]</scope>
    <source>
        <strain evidence="9">JCM 18326</strain>
    </source>
</reference>
<feature type="domain" description="Tetrapyrrole methylase" evidence="7">
    <location>
        <begin position="9"/>
        <end position="216"/>
    </location>
</feature>
<dbReference type="PANTHER" id="PTHR45790:SF3">
    <property type="entry name" value="S-ADENOSYL-L-METHIONINE-DEPENDENT UROPORPHYRINOGEN III METHYLTRANSFERASE, CHLOROPLASTIC"/>
    <property type="match status" value="1"/>
</dbReference>
<gene>
    <name evidence="8" type="ORF">GCM10023331_12510</name>
</gene>
<evidence type="ECO:0000256" key="2">
    <source>
        <dbReference type="ARBA" id="ARBA00022603"/>
    </source>
</evidence>
<keyword evidence="9" id="KW-1185">Reference proteome</keyword>
<dbReference type="SUPFAM" id="SSF53790">
    <property type="entry name" value="Tetrapyrrole methylase"/>
    <property type="match status" value="1"/>
</dbReference>
<keyword evidence="2" id="KW-0489">Methyltransferase</keyword>
<sequence>MATQKIGHLTLVGAGPGAIDLISVRGLRCIQQADTILYDALVDPALLDYAPQAEKVFVGKRAGQHYKAQEEINALIQHYLLKGQHVVRLKGGDPLVFGRGHEEIEAVKTIGGTSSIVPGISSVTGAPASIGIPITRRGVSDSFWVITGTTASGALSTDLTLAAQSSATILILMGLQKLSLIVQLFKMYRKENEPIAIIQNASRDDQKQVIGTLQNIEQLVEEEKIGTPGIILVGEVVKYSPLAIHEMINHEAVKDEG</sequence>
<dbReference type="InterPro" id="IPR006366">
    <property type="entry name" value="CobA/CysG_C"/>
</dbReference>
<dbReference type="EMBL" id="BAABJX010000020">
    <property type="protein sequence ID" value="GAA4828861.1"/>
    <property type="molecule type" value="Genomic_DNA"/>
</dbReference>